<gene>
    <name evidence="6" type="ORF">SAMN06265373_104192</name>
</gene>
<dbReference type="Pfam" id="PF00196">
    <property type="entry name" value="GerE"/>
    <property type="match status" value="1"/>
</dbReference>
<dbReference type="EMBL" id="FXTY01000004">
    <property type="protein sequence ID" value="SMP22381.1"/>
    <property type="molecule type" value="Genomic_DNA"/>
</dbReference>
<dbReference type="CDD" id="cd06170">
    <property type="entry name" value="LuxR_C_like"/>
    <property type="match status" value="1"/>
</dbReference>
<dbReference type="PANTHER" id="PTHR44688">
    <property type="entry name" value="DNA-BINDING TRANSCRIPTIONAL ACTIVATOR DEVR_DOSR"/>
    <property type="match status" value="1"/>
</dbReference>
<keyword evidence="4" id="KW-0472">Membrane</keyword>
<accession>A0ABY1NZA1</accession>
<dbReference type="Gene3D" id="1.10.10.10">
    <property type="entry name" value="Winged helix-like DNA-binding domain superfamily/Winged helix DNA-binding domain"/>
    <property type="match status" value="1"/>
</dbReference>
<evidence type="ECO:0000256" key="2">
    <source>
        <dbReference type="ARBA" id="ARBA00023125"/>
    </source>
</evidence>
<evidence type="ECO:0000256" key="4">
    <source>
        <dbReference type="SAM" id="Phobius"/>
    </source>
</evidence>
<dbReference type="Proteomes" id="UP001157961">
    <property type="component" value="Unassembled WGS sequence"/>
</dbReference>
<feature type="transmembrane region" description="Helical" evidence="4">
    <location>
        <begin position="47"/>
        <end position="64"/>
    </location>
</feature>
<dbReference type="InterPro" id="IPR016032">
    <property type="entry name" value="Sig_transdc_resp-reg_C-effctor"/>
</dbReference>
<proteinExistence type="predicted"/>
<dbReference type="InterPro" id="IPR000792">
    <property type="entry name" value="Tscrpt_reg_LuxR_C"/>
</dbReference>
<evidence type="ECO:0000256" key="3">
    <source>
        <dbReference type="ARBA" id="ARBA00023163"/>
    </source>
</evidence>
<dbReference type="RefSeq" id="WP_283426153.1">
    <property type="nucleotide sequence ID" value="NZ_FXTY01000004.1"/>
</dbReference>
<feature type="domain" description="HTH luxR-type" evidence="5">
    <location>
        <begin position="91"/>
        <end position="156"/>
    </location>
</feature>
<dbReference type="SUPFAM" id="SSF46894">
    <property type="entry name" value="C-terminal effector domain of the bipartite response regulators"/>
    <property type="match status" value="1"/>
</dbReference>
<name>A0ABY1NZA1_9RHOB</name>
<reference evidence="6 7" key="1">
    <citation type="submission" date="2017-05" db="EMBL/GenBank/DDBJ databases">
        <authorList>
            <person name="Varghese N."/>
            <person name="Submissions S."/>
        </authorList>
    </citation>
    <scope>NUCLEOTIDE SEQUENCE [LARGE SCALE GENOMIC DNA]</scope>
    <source>
        <strain evidence="6 7">DSM 29734</strain>
    </source>
</reference>
<dbReference type="InterPro" id="IPR036388">
    <property type="entry name" value="WH-like_DNA-bd_sf"/>
</dbReference>
<dbReference type="PANTHER" id="PTHR44688:SF16">
    <property type="entry name" value="DNA-BINDING TRANSCRIPTIONAL ACTIVATOR DEVR_DOSR"/>
    <property type="match status" value="1"/>
</dbReference>
<evidence type="ECO:0000256" key="1">
    <source>
        <dbReference type="ARBA" id="ARBA00023015"/>
    </source>
</evidence>
<evidence type="ECO:0000313" key="6">
    <source>
        <dbReference type="EMBL" id="SMP22381.1"/>
    </source>
</evidence>
<keyword evidence="4" id="KW-1133">Transmembrane helix</keyword>
<organism evidence="6 7">
    <name type="scientific">Shimia sagamensis</name>
    <dbReference type="NCBI Taxonomy" id="1566352"/>
    <lineage>
        <taxon>Bacteria</taxon>
        <taxon>Pseudomonadati</taxon>
        <taxon>Pseudomonadota</taxon>
        <taxon>Alphaproteobacteria</taxon>
        <taxon>Rhodobacterales</taxon>
        <taxon>Roseobacteraceae</taxon>
    </lineage>
</organism>
<keyword evidence="2" id="KW-0238">DNA-binding</keyword>
<comment type="caution">
    <text evidence="6">The sequence shown here is derived from an EMBL/GenBank/DDBJ whole genome shotgun (WGS) entry which is preliminary data.</text>
</comment>
<sequence length="163" mass="17824">MNRPFLLFALVALQGVCAFFFVADITLTVVGARSSPISWQTRELLEIGASLGLLLGVVLGWLALRRTLAQKAQVEESLRGVQSAFREHLEATFQVWSLTPAERDVALFTIKGMSIQEIAALRNTSDGTVKAQSNAIYRKAGVSGRTQLLSLFLEDLLAEDVDT</sequence>
<evidence type="ECO:0000313" key="7">
    <source>
        <dbReference type="Proteomes" id="UP001157961"/>
    </source>
</evidence>
<dbReference type="PROSITE" id="PS50043">
    <property type="entry name" value="HTH_LUXR_2"/>
    <property type="match status" value="1"/>
</dbReference>
<protein>
    <submittedName>
        <fullName evidence="6">Regulatory protein, luxR family</fullName>
    </submittedName>
</protein>
<keyword evidence="4" id="KW-0812">Transmembrane</keyword>
<keyword evidence="1" id="KW-0805">Transcription regulation</keyword>
<evidence type="ECO:0000259" key="5">
    <source>
        <dbReference type="PROSITE" id="PS50043"/>
    </source>
</evidence>
<keyword evidence="7" id="KW-1185">Reference proteome</keyword>
<keyword evidence="3" id="KW-0804">Transcription</keyword>
<dbReference type="SMART" id="SM00421">
    <property type="entry name" value="HTH_LUXR"/>
    <property type="match status" value="1"/>
</dbReference>